<comment type="caution">
    <text evidence="1">The sequence shown here is derived from an EMBL/GenBank/DDBJ whole genome shotgun (WGS) entry which is preliminary data.</text>
</comment>
<dbReference type="AlphaFoldDB" id="A0A8S1VHM3"/>
<dbReference type="Proteomes" id="UP000683925">
    <property type="component" value="Unassembled WGS sequence"/>
</dbReference>
<evidence type="ECO:0000313" key="2">
    <source>
        <dbReference type="Proteomes" id="UP000683925"/>
    </source>
</evidence>
<keyword evidence="2" id="KW-1185">Reference proteome</keyword>
<accession>A0A8S1VHM3</accession>
<gene>
    <name evidence="1" type="ORF">POCTA_138.1.T0680274</name>
</gene>
<evidence type="ECO:0000313" key="1">
    <source>
        <dbReference type="EMBL" id="CAD8177358.1"/>
    </source>
</evidence>
<organism evidence="1 2">
    <name type="scientific">Paramecium octaurelia</name>
    <dbReference type="NCBI Taxonomy" id="43137"/>
    <lineage>
        <taxon>Eukaryota</taxon>
        <taxon>Sar</taxon>
        <taxon>Alveolata</taxon>
        <taxon>Ciliophora</taxon>
        <taxon>Intramacronucleata</taxon>
        <taxon>Oligohymenophorea</taxon>
        <taxon>Peniculida</taxon>
        <taxon>Parameciidae</taxon>
        <taxon>Paramecium</taxon>
    </lineage>
</organism>
<name>A0A8S1VHM3_PAROT</name>
<dbReference type="EMBL" id="CAJJDP010000067">
    <property type="protein sequence ID" value="CAD8177358.1"/>
    <property type="molecule type" value="Genomic_DNA"/>
</dbReference>
<proteinExistence type="predicted"/>
<sequence>MDVFKVFDSIKREGFRFKNGIEILVNPYKNVIMNELIYEDHPKGEGDFGRCNDVAKDQGKIIKKSKKRDILSITIELTLQNLIDLEVLRIQRYRQIRMNDKQIQKIREDMSWK</sequence>
<protein>
    <submittedName>
        <fullName evidence="1">Uncharacterized protein</fullName>
    </submittedName>
</protein>
<reference evidence="1" key="1">
    <citation type="submission" date="2021-01" db="EMBL/GenBank/DDBJ databases">
        <authorList>
            <consortium name="Genoscope - CEA"/>
            <person name="William W."/>
        </authorList>
    </citation>
    <scope>NUCLEOTIDE SEQUENCE</scope>
</reference>